<keyword evidence="9" id="KW-0133">Cell shape</keyword>
<dbReference type="Proteomes" id="UP000199230">
    <property type="component" value="Unassembled WGS sequence"/>
</dbReference>
<dbReference type="PANTHER" id="PTHR21581">
    <property type="entry name" value="D-ALANYL-D-ALANINE CARBOXYPEPTIDASE"/>
    <property type="match status" value="1"/>
</dbReference>
<evidence type="ECO:0000256" key="12">
    <source>
        <dbReference type="ARBA" id="ARBA00034000"/>
    </source>
</evidence>
<comment type="pathway">
    <text evidence="2">Cell wall biogenesis; peptidoglycan biosynthesis.</text>
</comment>
<dbReference type="InterPro" id="IPR001967">
    <property type="entry name" value="Peptidase_S11_N"/>
</dbReference>
<accession>A0A1H3NED5</accession>
<evidence type="ECO:0000256" key="15">
    <source>
        <dbReference type="RuleBase" id="RU004016"/>
    </source>
</evidence>
<evidence type="ECO:0000256" key="16">
    <source>
        <dbReference type="SAM" id="Phobius"/>
    </source>
</evidence>
<gene>
    <name evidence="18" type="ORF">SAMN05192546_10565</name>
</gene>
<protein>
    <recommendedName>
        <fullName evidence="4">serine-type D-Ala-D-Ala carboxypeptidase</fullName>
        <ecNumber evidence="4">3.4.16.4</ecNumber>
    </recommendedName>
</protein>
<dbReference type="SUPFAM" id="SSF69189">
    <property type="entry name" value="Penicillin-binding protein associated domain"/>
    <property type="match status" value="1"/>
</dbReference>
<feature type="binding site" evidence="14">
    <location>
        <position position="247"/>
    </location>
    <ligand>
        <name>substrate</name>
    </ligand>
</feature>
<evidence type="ECO:0000256" key="8">
    <source>
        <dbReference type="ARBA" id="ARBA00022801"/>
    </source>
</evidence>
<evidence type="ECO:0000313" key="19">
    <source>
        <dbReference type="Proteomes" id="UP000199230"/>
    </source>
</evidence>
<organism evidence="18 19">
    <name type="scientific">Tindallia californiensis</name>
    <dbReference type="NCBI Taxonomy" id="159292"/>
    <lineage>
        <taxon>Bacteria</taxon>
        <taxon>Bacillati</taxon>
        <taxon>Bacillota</taxon>
        <taxon>Clostridia</taxon>
        <taxon>Peptostreptococcales</taxon>
        <taxon>Tindalliaceae</taxon>
        <taxon>Tindallia</taxon>
    </lineage>
</organism>
<keyword evidence="10" id="KW-0573">Peptidoglycan synthesis</keyword>
<dbReference type="SMART" id="SM00936">
    <property type="entry name" value="PBP5_C"/>
    <property type="match status" value="1"/>
</dbReference>
<evidence type="ECO:0000313" key="18">
    <source>
        <dbReference type="EMBL" id="SDY86825.1"/>
    </source>
</evidence>
<dbReference type="PRINTS" id="PR00725">
    <property type="entry name" value="DADACBPTASE1"/>
</dbReference>
<evidence type="ECO:0000256" key="11">
    <source>
        <dbReference type="ARBA" id="ARBA00023316"/>
    </source>
</evidence>
<keyword evidence="8" id="KW-0378">Hydrolase</keyword>
<comment type="similarity">
    <text evidence="3 15">Belongs to the peptidase S11 family.</text>
</comment>
<name>A0A1H3NED5_9FIRM</name>
<reference evidence="18 19" key="1">
    <citation type="submission" date="2016-10" db="EMBL/GenBank/DDBJ databases">
        <authorList>
            <person name="de Groot N.N."/>
        </authorList>
    </citation>
    <scope>NUCLEOTIDE SEQUENCE [LARGE SCALE GENOMIC DNA]</scope>
    <source>
        <strain evidence="18 19">APO</strain>
    </source>
</reference>
<dbReference type="GO" id="GO:0006508">
    <property type="term" value="P:proteolysis"/>
    <property type="evidence" value="ECO:0007669"/>
    <property type="project" value="UniProtKB-KW"/>
</dbReference>
<dbReference type="Pfam" id="PF00768">
    <property type="entry name" value="Peptidase_S11"/>
    <property type="match status" value="1"/>
</dbReference>
<feature type="active site" description="Acyl-ester intermediate" evidence="13">
    <location>
        <position position="68"/>
    </location>
</feature>
<keyword evidence="16" id="KW-1133">Transmembrane helix</keyword>
<dbReference type="InterPro" id="IPR012338">
    <property type="entry name" value="Beta-lactam/transpept-like"/>
</dbReference>
<comment type="function">
    <text evidence="1">Removes C-terminal D-alanyl residues from sugar-peptide cell wall precursors.</text>
</comment>
<keyword evidence="19" id="KW-1185">Reference proteome</keyword>
<feature type="domain" description="Peptidase S11 D-Ala-D-Ala carboxypeptidase A C-terminal" evidence="17">
    <location>
        <begin position="296"/>
        <end position="387"/>
    </location>
</feature>
<keyword evidence="7" id="KW-0732">Signal</keyword>
<dbReference type="STRING" id="159292.SAMN05192546_10565"/>
<keyword evidence="16" id="KW-0472">Membrane</keyword>
<dbReference type="GO" id="GO:0009002">
    <property type="term" value="F:serine-type D-Ala-D-Ala carboxypeptidase activity"/>
    <property type="evidence" value="ECO:0007669"/>
    <property type="project" value="UniProtKB-EC"/>
</dbReference>
<dbReference type="GO" id="GO:0071555">
    <property type="term" value="P:cell wall organization"/>
    <property type="evidence" value="ECO:0007669"/>
    <property type="project" value="UniProtKB-KW"/>
</dbReference>
<evidence type="ECO:0000256" key="1">
    <source>
        <dbReference type="ARBA" id="ARBA00003217"/>
    </source>
</evidence>
<feature type="active site" description="Proton acceptor" evidence="13">
    <location>
        <position position="71"/>
    </location>
</feature>
<keyword evidence="11" id="KW-0961">Cell wall biogenesis/degradation</keyword>
<dbReference type="EC" id="3.4.16.4" evidence="4"/>
<dbReference type="AlphaFoldDB" id="A0A1H3NED5"/>
<sequence length="435" mass="49511">MHYIRQFRTNHNYIITCTFLLFLLVCFPLTVNASELPEISAPRAILMDEVTGEVIFEKNAHEPTYPASTTKILTAIVALENAELDEMIYVDYEPGVPGSSMYILPGESFTVETLVQALMIRSGNDVAEVLANHISGSVESFVDLMNKKALEIGAKNTYFTNPHGLPDEDHLTTAYDLALISRYAMRNPTFREIVSSPSLVIPETKETPEQRIYNNSNRFLWGRGTSHQMLYQGEWINLYYPRVDGIKTGFTNAAKHCLVSSATDNDRQVIAVVLNAERENLYPDSRALLDHGLDNYQLVTLTDEKMLITSVPIVNGTHDNIALFTEKAVHTILPTTVSADFISKEIKIKDVYEAPIEANIELGEIVFYHNDRVIGNTSLIAMESVEFLPFFKRIPITAILLSLVLFLFIAWQIYVFRVRKIRRQAYLRRRMERYQ</sequence>
<dbReference type="EMBL" id="FNPV01000005">
    <property type="protein sequence ID" value="SDY86825.1"/>
    <property type="molecule type" value="Genomic_DNA"/>
</dbReference>
<evidence type="ECO:0000256" key="13">
    <source>
        <dbReference type="PIRSR" id="PIRSR618044-1"/>
    </source>
</evidence>
<dbReference type="GO" id="GO:0009252">
    <property type="term" value="P:peptidoglycan biosynthetic process"/>
    <property type="evidence" value="ECO:0007669"/>
    <property type="project" value="UniProtKB-UniPathway"/>
</dbReference>
<dbReference type="UniPathway" id="UPA00219"/>
<proteinExistence type="inferred from homology"/>
<dbReference type="SUPFAM" id="SSF56601">
    <property type="entry name" value="beta-lactamase/transpeptidase-like"/>
    <property type="match status" value="1"/>
</dbReference>
<keyword evidence="6" id="KW-0645">Protease</keyword>
<dbReference type="Pfam" id="PF07943">
    <property type="entry name" value="PBP5_C"/>
    <property type="match status" value="1"/>
</dbReference>
<keyword evidence="16" id="KW-0812">Transmembrane</keyword>
<evidence type="ECO:0000259" key="17">
    <source>
        <dbReference type="SMART" id="SM00936"/>
    </source>
</evidence>
<dbReference type="InterPro" id="IPR012907">
    <property type="entry name" value="Peptidase_S11_C"/>
</dbReference>
<evidence type="ECO:0000256" key="9">
    <source>
        <dbReference type="ARBA" id="ARBA00022960"/>
    </source>
</evidence>
<evidence type="ECO:0000256" key="2">
    <source>
        <dbReference type="ARBA" id="ARBA00004752"/>
    </source>
</evidence>
<evidence type="ECO:0000256" key="10">
    <source>
        <dbReference type="ARBA" id="ARBA00022984"/>
    </source>
</evidence>
<evidence type="ECO:0000256" key="4">
    <source>
        <dbReference type="ARBA" id="ARBA00012448"/>
    </source>
</evidence>
<dbReference type="InterPro" id="IPR018044">
    <property type="entry name" value="Peptidase_S11"/>
</dbReference>
<evidence type="ECO:0000256" key="6">
    <source>
        <dbReference type="ARBA" id="ARBA00022670"/>
    </source>
</evidence>
<comment type="catalytic activity">
    <reaction evidence="12">
        <text>Preferential cleavage: (Ac)2-L-Lys-D-Ala-|-D-Ala. Also transpeptidation of peptidyl-alanyl moieties that are N-acyl substituents of D-alanine.</text>
        <dbReference type="EC" id="3.4.16.4"/>
    </reaction>
</comment>
<dbReference type="Gene3D" id="2.60.410.10">
    <property type="entry name" value="D-Ala-D-Ala carboxypeptidase, C-terminal domain"/>
    <property type="match status" value="1"/>
</dbReference>
<feature type="transmembrane region" description="Helical" evidence="16">
    <location>
        <begin position="394"/>
        <end position="416"/>
    </location>
</feature>
<evidence type="ECO:0000256" key="14">
    <source>
        <dbReference type="PIRSR" id="PIRSR618044-2"/>
    </source>
</evidence>
<dbReference type="GO" id="GO:0008360">
    <property type="term" value="P:regulation of cell shape"/>
    <property type="evidence" value="ECO:0007669"/>
    <property type="project" value="UniProtKB-KW"/>
</dbReference>
<evidence type="ECO:0000256" key="5">
    <source>
        <dbReference type="ARBA" id="ARBA00022645"/>
    </source>
</evidence>
<evidence type="ECO:0000256" key="3">
    <source>
        <dbReference type="ARBA" id="ARBA00007164"/>
    </source>
</evidence>
<feature type="active site" evidence="13">
    <location>
        <position position="122"/>
    </location>
</feature>
<dbReference type="Gene3D" id="3.40.710.10">
    <property type="entry name" value="DD-peptidase/beta-lactamase superfamily"/>
    <property type="match status" value="1"/>
</dbReference>
<evidence type="ECO:0000256" key="7">
    <source>
        <dbReference type="ARBA" id="ARBA00022729"/>
    </source>
</evidence>
<dbReference type="PANTHER" id="PTHR21581:SF6">
    <property type="entry name" value="TRAFFICKING PROTEIN PARTICLE COMPLEX SUBUNIT 12"/>
    <property type="match status" value="1"/>
</dbReference>
<dbReference type="InterPro" id="IPR037167">
    <property type="entry name" value="Peptidase_S11_C_sf"/>
</dbReference>
<dbReference type="InterPro" id="IPR015956">
    <property type="entry name" value="Peniciliin-bd_prot_C_sf"/>
</dbReference>
<keyword evidence="5 18" id="KW-0121">Carboxypeptidase</keyword>